<dbReference type="GO" id="GO:0008186">
    <property type="term" value="F:ATP-dependent activity, acting on RNA"/>
    <property type="evidence" value="ECO:0007669"/>
    <property type="project" value="InterPro"/>
</dbReference>
<dbReference type="GO" id="GO:0005524">
    <property type="term" value="F:ATP binding"/>
    <property type="evidence" value="ECO:0007669"/>
    <property type="project" value="UniProtKB-UniRule"/>
</dbReference>
<organism evidence="10 11">
    <name type="scientific">Gemmata massiliana</name>
    <dbReference type="NCBI Taxonomy" id="1210884"/>
    <lineage>
        <taxon>Bacteria</taxon>
        <taxon>Pseudomonadati</taxon>
        <taxon>Planctomycetota</taxon>
        <taxon>Planctomycetia</taxon>
        <taxon>Gemmatales</taxon>
        <taxon>Gemmataceae</taxon>
        <taxon>Gemmata</taxon>
    </lineage>
</organism>
<evidence type="ECO:0000256" key="5">
    <source>
        <dbReference type="ARBA" id="ARBA00023015"/>
    </source>
</evidence>
<keyword evidence="2 7" id="KW-0378">Hydrolase</keyword>
<dbReference type="GO" id="GO:0006353">
    <property type="term" value="P:DNA-templated transcription termination"/>
    <property type="evidence" value="ECO:0007669"/>
    <property type="project" value="UniProtKB-UniRule"/>
</dbReference>
<dbReference type="RefSeq" id="WP_162672974.1">
    <property type="nucleotide sequence ID" value="NZ_LR593886.1"/>
</dbReference>
<feature type="domain" description="Rho RNA-BD" evidence="9">
    <location>
        <begin position="5"/>
        <end position="79"/>
    </location>
</feature>
<dbReference type="Proteomes" id="UP000464178">
    <property type="component" value="Chromosome"/>
</dbReference>
<dbReference type="SMART" id="SM00382">
    <property type="entry name" value="AAA"/>
    <property type="match status" value="1"/>
</dbReference>
<protein>
    <recommendedName>
        <fullName evidence="7">Transcription termination factor Rho</fullName>
        <ecNumber evidence="7">3.6.4.-</ecNumber>
    </recommendedName>
    <alternativeName>
        <fullName evidence="7">ATP-dependent helicase Rho</fullName>
    </alternativeName>
</protein>
<feature type="binding site" evidence="7">
    <location>
        <begin position="121"/>
        <end position="126"/>
    </location>
    <ligand>
        <name>ATP</name>
        <dbReference type="ChEBI" id="CHEBI:30616"/>
    </ligand>
</feature>
<comment type="similarity">
    <text evidence="7 8">Belongs to the Rho family.</text>
</comment>
<evidence type="ECO:0000256" key="6">
    <source>
        <dbReference type="ARBA" id="ARBA00023163"/>
    </source>
</evidence>
<proteinExistence type="inferred from homology"/>
<keyword evidence="6 7" id="KW-0804">Transcription</keyword>
<dbReference type="Pfam" id="PF07497">
    <property type="entry name" value="Rho_RNA_bind"/>
    <property type="match status" value="1"/>
</dbReference>
<accession>A0A6P2DPH7</accession>
<dbReference type="EC" id="3.6.4.-" evidence="7"/>
<dbReference type="HAMAP" id="MF_01884">
    <property type="entry name" value="Rho"/>
    <property type="match status" value="1"/>
</dbReference>
<dbReference type="PANTHER" id="PTHR46425">
    <property type="entry name" value="TRANSCRIPTION TERMINATION FACTOR RHO"/>
    <property type="match status" value="1"/>
</dbReference>
<keyword evidence="3 7" id="KW-0347">Helicase</keyword>
<dbReference type="SUPFAM" id="SSF50249">
    <property type="entry name" value="Nucleic acid-binding proteins"/>
    <property type="match status" value="1"/>
</dbReference>
<comment type="subunit">
    <text evidence="7">Homohexamer. The homohexamer assembles into an open ring structure.</text>
</comment>
<dbReference type="KEGG" id="gms:SOIL9_72430"/>
<dbReference type="NCBIfam" id="NF006886">
    <property type="entry name" value="PRK09376.1"/>
    <property type="match status" value="1"/>
</dbReference>
<comment type="function">
    <text evidence="7">Facilitates transcription termination by a mechanism that involves Rho binding to the nascent RNA, activation of Rho's RNA-dependent ATPase activity, and release of the mRNA from the DNA template.</text>
</comment>
<evidence type="ECO:0000256" key="2">
    <source>
        <dbReference type="ARBA" id="ARBA00022801"/>
    </source>
</evidence>
<evidence type="ECO:0000256" key="8">
    <source>
        <dbReference type="PROSITE-ProRule" id="PRU01203"/>
    </source>
</evidence>
<dbReference type="AlphaFoldDB" id="A0A6P2DPH7"/>
<dbReference type="EMBL" id="LR593886">
    <property type="protein sequence ID" value="VTS03259.1"/>
    <property type="molecule type" value="Genomic_DNA"/>
</dbReference>
<dbReference type="Gene3D" id="2.40.50.140">
    <property type="entry name" value="Nucleic acid-binding proteins"/>
    <property type="match status" value="1"/>
</dbReference>
<comment type="caution">
    <text evidence="7">Lacks conserved residue(s) required for the propagation of feature annotation.</text>
</comment>
<dbReference type="InterPro" id="IPR011113">
    <property type="entry name" value="Rho_RNA-bd"/>
</dbReference>
<evidence type="ECO:0000313" key="11">
    <source>
        <dbReference type="Proteomes" id="UP000464178"/>
    </source>
</evidence>
<dbReference type="InterPro" id="IPR004665">
    <property type="entry name" value="Term_rho"/>
</dbReference>
<keyword evidence="1 7" id="KW-0806">Transcription termination</keyword>
<feature type="binding site" evidence="7">
    <location>
        <position position="164"/>
    </location>
    <ligand>
        <name>ATP</name>
        <dbReference type="ChEBI" id="CHEBI:30616"/>
    </ligand>
</feature>
<gene>
    <name evidence="7" type="primary">rho</name>
    <name evidence="10" type="ORF">SOIL9_72430</name>
</gene>
<keyword evidence="7" id="KW-0547">Nucleotide-binding</keyword>
<dbReference type="PANTHER" id="PTHR46425:SF1">
    <property type="entry name" value="TRANSCRIPTION TERMINATION FACTOR RHO"/>
    <property type="match status" value="1"/>
</dbReference>
<feature type="binding site" evidence="7">
    <location>
        <begin position="133"/>
        <end position="138"/>
    </location>
    <ligand>
        <name>ATP</name>
        <dbReference type="ChEBI" id="CHEBI:30616"/>
    </ligand>
</feature>
<dbReference type="Pfam" id="PF00006">
    <property type="entry name" value="ATP-synt_ab"/>
    <property type="match status" value="1"/>
</dbReference>
<evidence type="ECO:0000256" key="7">
    <source>
        <dbReference type="HAMAP-Rule" id="MF_01884"/>
    </source>
</evidence>
<evidence type="ECO:0000256" key="4">
    <source>
        <dbReference type="ARBA" id="ARBA00022884"/>
    </source>
</evidence>
<dbReference type="Gene3D" id="3.40.50.300">
    <property type="entry name" value="P-loop containing nucleotide triphosphate hydrolases"/>
    <property type="match status" value="1"/>
</dbReference>
<keyword evidence="5 7" id="KW-0805">Transcription regulation</keyword>
<dbReference type="InterPro" id="IPR003593">
    <property type="entry name" value="AAA+_ATPase"/>
</dbReference>
<sequence>MSDPRNSALGVLEMHPRGHGFLRNPAKNYTPTPNDAYVPGPLINKLNLAEGVMLGGTLEPPRRGSGPRLATVTEIEGADPKLFRRRAWDELTPVDPTKWLRLETGPEPLTTRVMDMFTPIGMGQRGLIVAPPRSGKTVLLTHIAQAVLANHPNVHLMILLVDERPEEVTDIKRNIVRKATEGAPATPPPVEVIASSSDQNTANHTRLAELVVERAKRLTEQGKDALVLLDSLTRLARAYNKTAGSGRTMSGGVDSKALDVPKRLFGAARAFEEGGTLTILGTALIETGSRMDEVIFQEFKGTGNMELVLNRALAERRVYPAIDLGASGTRKEERLLSAEMLDQITLLRRSLMQQKPVEAMEGLVTRLAKTKSNAEFLMQMGKMGR</sequence>
<name>A0A6P2DPH7_9BACT</name>
<evidence type="ECO:0000259" key="9">
    <source>
        <dbReference type="PROSITE" id="PS51856"/>
    </source>
</evidence>
<dbReference type="InterPro" id="IPR000194">
    <property type="entry name" value="ATPase_F1/V1/A1_a/bsu_nucl-bd"/>
</dbReference>
<evidence type="ECO:0000256" key="3">
    <source>
        <dbReference type="ARBA" id="ARBA00022806"/>
    </source>
</evidence>
<dbReference type="SUPFAM" id="SSF52540">
    <property type="entry name" value="P-loop containing nucleoside triphosphate hydrolases"/>
    <property type="match status" value="1"/>
</dbReference>
<dbReference type="GO" id="GO:0003723">
    <property type="term" value="F:RNA binding"/>
    <property type="evidence" value="ECO:0007669"/>
    <property type="project" value="UniProtKB-UniRule"/>
</dbReference>
<dbReference type="GO" id="GO:0016787">
    <property type="term" value="F:hydrolase activity"/>
    <property type="evidence" value="ECO:0007669"/>
    <property type="project" value="UniProtKB-KW"/>
</dbReference>
<dbReference type="InterPro" id="IPR012340">
    <property type="entry name" value="NA-bd_OB-fold"/>
</dbReference>
<keyword evidence="7" id="KW-0067">ATP-binding</keyword>
<dbReference type="InterPro" id="IPR027417">
    <property type="entry name" value="P-loop_NTPase"/>
</dbReference>
<dbReference type="GO" id="GO:0004386">
    <property type="term" value="F:helicase activity"/>
    <property type="evidence" value="ECO:0007669"/>
    <property type="project" value="UniProtKB-UniRule"/>
</dbReference>
<dbReference type="PROSITE" id="PS51856">
    <property type="entry name" value="RHO_RNA_BD"/>
    <property type="match status" value="1"/>
</dbReference>
<evidence type="ECO:0000313" key="10">
    <source>
        <dbReference type="EMBL" id="VTS03259.1"/>
    </source>
</evidence>
<keyword evidence="4 7" id="KW-0694">RNA-binding</keyword>
<keyword evidence="11" id="KW-1185">Reference proteome</keyword>
<evidence type="ECO:0000256" key="1">
    <source>
        <dbReference type="ARBA" id="ARBA00022472"/>
    </source>
</evidence>
<reference evidence="10 11" key="1">
    <citation type="submission" date="2019-05" db="EMBL/GenBank/DDBJ databases">
        <authorList>
            <consortium name="Science for Life Laboratories"/>
        </authorList>
    </citation>
    <scope>NUCLEOTIDE SEQUENCE [LARGE SCALE GENOMIC DNA]</scope>
    <source>
        <strain evidence="10">Soil9</strain>
    </source>
</reference>